<protein>
    <submittedName>
        <fullName evidence="2">Uncharacterized protein</fullName>
    </submittedName>
</protein>
<evidence type="ECO:0000313" key="3">
    <source>
        <dbReference type="Proteomes" id="UP000736335"/>
    </source>
</evidence>
<accession>A0A9P6LBL7</accession>
<organism evidence="2 3">
    <name type="scientific">Thelephora terrestris</name>
    <dbReference type="NCBI Taxonomy" id="56493"/>
    <lineage>
        <taxon>Eukaryota</taxon>
        <taxon>Fungi</taxon>
        <taxon>Dikarya</taxon>
        <taxon>Basidiomycota</taxon>
        <taxon>Agaricomycotina</taxon>
        <taxon>Agaricomycetes</taxon>
        <taxon>Thelephorales</taxon>
        <taxon>Thelephoraceae</taxon>
        <taxon>Thelephora</taxon>
    </lineage>
</organism>
<feature type="region of interest" description="Disordered" evidence="1">
    <location>
        <begin position="1"/>
        <end position="83"/>
    </location>
</feature>
<feature type="compositionally biased region" description="Basic and acidic residues" evidence="1">
    <location>
        <begin position="32"/>
        <end position="45"/>
    </location>
</feature>
<sequence length="278" mass="29975">MKHLSKIKRKIFSKFPKRPASTGTPPAGSPGPRHEQNAGSEDDRGSVVSSIVLQGTVARYQEDPTSEGGTSGVTIGGPEDGKNSIVENADGVEEEEIKPAELSGASCEGTAFGVAIRGDTAEEGTKRCGPLRAILQAISADDANYKGDVAVGNKIKGLLSHIVALEEGFDSPPREVEERRRRDGVIREMGHVEGQLRSLRGRAELRTGDIGEISRVLEGLRETIFSYQKVQQDEIYTQRQEGIVSVLILCMNNSITSQQSSAETTILNNFYSAQGAEY</sequence>
<name>A0A9P6LBL7_9AGAM</name>
<comment type="caution">
    <text evidence="2">The sequence shown here is derived from an EMBL/GenBank/DDBJ whole genome shotgun (WGS) entry which is preliminary data.</text>
</comment>
<dbReference type="AlphaFoldDB" id="A0A9P6LBL7"/>
<dbReference type="Proteomes" id="UP000736335">
    <property type="component" value="Unassembled WGS sequence"/>
</dbReference>
<dbReference type="EMBL" id="WIUZ02000001">
    <property type="protein sequence ID" value="KAF9791909.1"/>
    <property type="molecule type" value="Genomic_DNA"/>
</dbReference>
<reference evidence="2" key="2">
    <citation type="submission" date="2020-11" db="EMBL/GenBank/DDBJ databases">
        <authorList>
            <consortium name="DOE Joint Genome Institute"/>
            <person name="Kuo A."/>
            <person name="Miyauchi S."/>
            <person name="Kiss E."/>
            <person name="Drula E."/>
            <person name="Kohler A."/>
            <person name="Sanchez-Garcia M."/>
            <person name="Andreopoulos B."/>
            <person name="Barry K.W."/>
            <person name="Bonito G."/>
            <person name="Buee M."/>
            <person name="Carver A."/>
            <person name="Chen C."/>
            <person name="Cichocki N."/>
            <person name="Clum A."/>
            <person name="Culley D."/>
            <person name="Crous P.W."/>
            <person name="Fauchery L."/>
            <person name="Girlanda M."/>
            <person name="Hayes R."/>
            <person name="Keri Z."/>
            <person name="Labutti K."/>
            <person name="Lipzen A."/>
            <person name="Lombard V."/>
            <person name="Magnuson J."/>
            <person name="Maillard F."/>
            <person name="Morin E."/>
            <person name="Murat C."/>
            <person name="Nolan M."/>
            <person name="Ohm R."/>
            <person name="Pangilinan J."/>
            <person name="Pereira M."/>
            <person name="Perotto S."/>
            <person name="Peter M."/>
            <person name="Riley R."/>
            <person name="Sitrit Y."/>
            <person name="Stielow B."/>
            <person name="Szollosi G."/>
            <person name="Zifcakova L."/>
            <person name="Stursova M."/>
            <person name="Spatafora J.W."/>
            <person name="Tedersoo L."/>
            <person name="Vaario L.-M."/>
            <person name="Yamada A."/>
            <person name="Yan M."/>
            <person name="Wang P."/>
            <person name="Xu J."/>
            <person name="Bruns T."/>
            <person name="Baldrian P."/>
            <person name="Vilgalys R."/>
            <person name="Henrissat B."/>
            <person name="Grigoriev I.V."/>
            <person name="Hibbett D."/>
            <person name="Nagy L.G."/>
            <person name="Martin F.M."/>
        </authorList>
    </citation>
    <scope>NUCLEOTIDE SEQUENCE</scope>
    <source>
        <strain evidence="2">UH-Tt-Lm1</strain>
    </source>
</reference>
<feature type="compositionally biased region" description="Basic residues" evidence="1">
    <location>
        <begin position="1"/>
        <end position="17"/>
    </location>
</feature>
<evidence type="ECO:0000313" key="2">
    <source>
        <dbReference type="EMBL" id="KAF9791909.1"/>
    </source>
</evidence>
<reference evidence="2" key="1">
    <citation type="journal article" date="2020" name="Nat. Commun.">
        <title>Large-scale genome sequencing of mycorrhizal fungi provides insights into the early evolution of symbiotic traits.</title>
        <authorList>
            <person name="Miyauchi S."/>
            <person name="Kiss E."/>
            <person name="Kuo A."/>
            <person name="Drula E."/>
            <person name="Kohler A."/>
            <person name="Sanchez-Garcia M."/>
            <person name="Morin E."/>
            <person name="Andreopoulos B."/>
            <person name="Barry K.W."/>
            <person name="Bonito G."/>
            <person name="Buee M."/>
            <person name="Carver A."/>
            <person name="Chen C."/>
            <person name="Cichocki N."/>
            <person name="Clum A."/>
            <person name="Culley D."/>
            <person name="Crous P.W."/>
            <person name="Fauchery L."/>
            <person name="Girlanda M."/>
            <person name="Hayes R.D."/>
            <person name="Keri Z."/>
            <person name="LaButti K."/>
            <person name="Lipzen A."/>
            <person name="Lombard V."/>
            <person name="Magnuson J."/>
            <person name="Maillard F."/>
            <person name="Murat C."/>
            <person name="Nolan M."/>
            <person name="Ohm R.A."/>
            <person name="Pangilinan J."/>
            <person name="Pereira M.F."/>
            <person name="Perotto S."/>
            <person name="Peter M."/>
            <person name="Pfister S."/>
            <person name="Riley R."/>
            <person name="Sitrit Y."/>
            <person name="Stielow J.B."/>
            <person name="Szollosi G."/>
            <person name="Zifcakova L."/>
            <person name="Stursova M."/>
            <person name="Spatafora J.W."/>
            <person name="Tedersoo L."/>
            <person name="Vaario L.M."/>
            <person name="Yamada A."/>
            <person name="Yan M."/>
            <person name="Wang P."/>
            <person name="Xu J."/>
            <person name="Bruns T."/>
            <person name="Baldrian P."/>
            <person name="Vilgalys R."/>
            <person name="Dunand C."/>
            <person name="Henrissat B."/>
            <person name="Grigoriev I.V."/>
            <person name="Hibbett D."/>
            <person name="Nagy L.G."/>
            <person name="Martin F.M."/>
        </authorList>
    </citation>
    <scope>NUCLEOTIDE SEQUENCE</scope>
    <source>
        <strain evidence="2">UH-Tt-Lm1</strain>
    </source>
</reference>
<evidence type="ECO:0000256" key="1">
    <source>
        <dbReference type="SAM" id="MobiDB-lite"/>
    </source>
</evidence>
<keyword evidence="3" id="KW-1185">Reference proteome</keyword>
<proteinExistence type="predicted"/>
<gene>
    <name evidence="2" type="ORF">BJ322DRAFT_1026147</name>
</gene>